<protein>
    <submittedName>
        <fullName evidence="1">Uncharacterized protein</fullName>
    </submittedName>
</protein>
<reference evidence="1 2" key="1">
    <citation type="submission" date="2019-07" db="EMBL/GenBank/DDBJ databases">
        <title>Whole genome shotgun sequence of Methylobacterium haplocladii NBRC 107714.</title>
        <authorList>
            <person name="Hosoyama A."/>
            <person name="Uohara A."/>
            <person name="Ohji S."/>
            <person name="Ichikawa N."/>
        </authorList>
    </citation>
    <scope>NUCLEOTIDE SEQUENCE [LARGE SCALE GENOMIC DNA]</scope>
    <source>
        <strain evidence="1 2">NBRC 107714</strain>
    </source>
</reference>
<dbReference type="AlphaFoldDB" id="A0A512IKW0"/>
<name>A0A512IKW0_9HYPH</name>
<keyword evidence="2" id="KW-1185">Reference proteome</keyword>
<gene>
    <name evidence="1" type="ORF">MHA02_07480</name>
</gene>
<evidence type="ECO:0000313" key="2">
    <source>
        <dbReference type="Proteomes" id="UP000321258"/>
    </source>
</evidence>
<comment type="caution">
    <text evidence="1">The sequence shown here is derived from an EMBL/GenBank/DDBJ whole genome shotgun (WGS) entry which is preliminary data.</text>
</comment>
<organism evidence="1 2">
    <name type="scientific">Methylobacterium haplocladii</name>
    <dbReference type="NCBI Taxonomy" id="1176176"/>
    <lineage>
        <taxon>Bacteria</taxon>
        <taxon>Pseudomonadati</taxon>
        <taxon>Pseudomonadota</taxon>
        <taxon>Alphaproteobacteria</taxon>
        <taxon>Hyphomicrobiales</taxon>
        <taxon>Methylobacteriaceae</taxon>
        <taxon>Methylobacterium</taxon>
    </lineage>
</organism>
<sequence length="117" mass="12361">MRAPSLNQNLRVKRTHDSCGRGARLPIGFREKVVAGIVLAIGAIAMARHASTRPPADPCETDPGAYACAMFAQPEWLKRRVYAGRMVARSEPAPAPVATVDAIAISADVPELGADGI</sequence>
<dbReference type="EMBL" id="BJZT01000006">
    <property type="protein sequence ID" value="GEO98360.1"/>
    <property type="molecule type" value="Genomic_DNA"/>
</dbReference>
<accession>A0A512IKW0</accession>
<proteinExistence type="predicted"/>
<dbReference type="Proteomes" id="UP000321258">
    <property type="component" value="Unassembled WGS sequence"/>
</dbReference>
<evidence type="ECO:0000313" key="1">
    <source>
        <dbReference type="EMBL" id="GEO98360.1"/>
    </source>
</evidence>